<dbReference type="Pfam" id="PF24763">
    <property type="entry name" value="CGL160_C"/>
    <property type="match status" value="1"/>
</dbReference>
<feature type="transmembrane region" description="Helical" evidence="6">
    <location>
        <begin position="256"/>
        <end position="275"/>
    </location>
</feature>
<evidence type="ECO:0000256" key="6">
    <source>
        <dbReference type="SAM" id="Phobius"/>
    </source>
</evidence>
<keyword evidence="9" id="KW-1185">Reference proteome</keyword>
<dbReference type="GO" id="GO:0016020">
    <property type="term" value="C:membrane"/>
    <property type="evidence" value="ECO:0007669"/>
    <property type="project" value="UniProtKB-SubCell"/>
</dbReference>
<evidence type="ECO:0000259" key="7">
    <source>
        <dbReference type="Pfam" id="PF24763"/>
    </source>
</evidence>
<evidence type="ECO:0000256" key="4">
    <source>
        <dbReference type="ARBA" id="ARBA00023136"/>
    </source>
</evidence>
<dbReference type="KEGG" id="bpg:Bathy10g01130"/>
<dbReference type="RefSeq" id="XP_007510594.1">
    <property type="nucleotide sequence ID" value="XM_007510532.1"/>
</dbReference>
<evidence type="ECO:0000256" key="5">
    <source>
        <dbReference type="SAM" id="MobiDB-lite"/>
    </source>
</evidence>
<dbReference type="STRING" id="41875.K8EIW0"/>
<name>K8EIW0_9CHLO</name>
<feature type="transmembrane region" description="Helical" evidence="6">
    <location>
        <begin position="335"/>
        <end position="352"/>
    </location>
</feature>
<organism evidence="8 9">
    <name type="scientific">Bathycoccus prasinos</name>
    <dbReference type="NCBI Taxonomy" id="41875"/>
    <lineage>
        <taxon>Eukaryota</taxon>
        <taxon>Viridiplantae</taxon>
        <taxon>Chlorophyta</taxon>
        <taxon>Mamiellophyceae</taxon>
        <taxon>Mamiellales</taxon>
        <taxon>Bathycoccaceae</taxon>
        <taxon>Bathycoccus</taxon>
    </lineage>
</organism>
<dbReference type="Proteomes" id="UP000198341">
    <property type="component" value="Chromosome 10"/>
</dbReference>
<feature type="domain" description="CGL160/ATPI" evidence="7">
    <location>
        <begin position="248"/>
        <end position="361"/>
    </location>
</feature>
<feature type="compositionally biased region" description="Basic and acidic residues" evidence="5">
    <location>
        <begin position="96"/>
        <end position="109"/>
    </location>
</feature>
<feature type="compositionally biased region" description="Polar residues" evidence="5">
    <location>
        <begin position="1"/>
        <end position="17"/>
    </location>
</feature>
<dbReference type="AlphaFoldDB" id="K8EIW0"/>
<evidence type="ECO:0000256" key="3">
    <source>
        <dbReference type="ARBA" id="ARBA00022989"/>
    </source>
</evidence>
<dbReference type="InterPro" id="IPR056309">
    <property type="entry name" value="CGL160/ATPI_dom"/>
</dbReference>
<dbReference type="OrthoDB" id="3700at2759"/>
<sequence>MMISRTIQTTATSCSSLSRHHHHHRRQHERVVGRTTIRGREVFCRSSVSNESKNDEEKAKTTISTTTKSSGGGLGKSEYRPVWENDIDAEFRRKERFEKERQQEEEKKSNSGLGFGRVNMMDDLSVDIGQQVREIEKKKKEEAKERAERGKRLNALDLATTDKGDSKYNLDGWNYAPTKAERSRWANEWAKAERAKAAKNPSYRPMSRQMLNRTIKDSDWKMRNDADKKTQETPTELQLRRRKEDEMRLEQSKRDLFTGTAGLCVAGGVGAVFAGSNASVLASWALGSFGSLLYVRLLSQKADSQGGQGGPPTILVPVVLFMALNRFNALGGADFTGITLTPIPMLLAFFSYKPASLFQGVRDLVADENEKTYS</sequence>
<keyword evidence="3 6" id="KW-1133">Transmembrane helix</keyword>
<evidence type="ECO:0000313" key="8">
    <source>
        <dbReference type="EMBL" id="CCO18127.1"/>
    </source>
</evidence>
<keyword evidence="4 6" id="KW-0472">Membrane</keyword>
<proteinExistence type="predicted"/>
<feature type="region of interest" description="Disordered" evidence="5">
    <location>
        <begin position="1"/>
        <end position="30"/>
    </location>
</feature>
<dbReference type="EMBL" id="FO082269">
    <property type="protein sequence ID" value="CCO18127.1"/>
    <property type="molecule type" value="Genomic_DNA"/>
</dbReference>
<evidence type="ECO:0000313" key="9">
    <source>
        <dbReference type="Proteomes" id="UP000198341"/>
    </source>
</evidence>
<evidence type="ECO:0000256" key="1">
    <source>
        <dbReference type="ARBA" id="ARBA00004141"/>
    </source>
</evidence>
<comment type="subcellular location">
    <subcellularLocation>
        <location evidence="1">Membrane</location>
        <topology evidence="1">Multi-pass membrane protein</topology>
    </subcellularLocation>
</comment>
<feature type="region of interest" description="Disordered" evidence="5">
    <location>
        <begin position="225"/>
        <end position="245"/>
    </location>
</feature>
<dbReference type="PANTHER" id="PTHR34118">
    <property type="entry name" value="NF-KAPPA-B INHIBITOR-LIKE PROTEIN-RELATED"/>
    <property type="match status" value="1"/>
</dbReference>
<keyword evidence="2 6" id="KW-0812">Transmembrane</keyword>
<feature type="region of interest" description="Disordered" evidence="5">
    <location>
        <begin position="96"/>
        <end position="118"/>
    </location>
</feature>
<feature type="region of interest" description="Disordered" evidence="5">
    <location>
        <begin position="46"/>
        <end position="79"/>
    </location>
</feature>
<reference evidence="8 9" key="1">
    <citation type="submission" date="2011-10" db="EMBL/GenBank/DDBJ databases">
        <authorList>
            <person name="Genoscope - CEA"/>
        </authorList>
    </citation>
    <scope>NUCLEOTIDE SEQUENCE [LARGE SCALE GENOMIC DNA]</scope>
    <source>
        <strain evidence="8 9">RCC 1105</strain>
    </source>
</reference>
<dbReference type="GeneID" id="19013190"/>
<feature type="compositionally biased region" description="Basic residues" evidence="5">
    <location>
        <begin position="18"/>
        <end position="28"/>
    </location>
</feature>
<protein>
    <recommendedName>
        <fullName evidence="7">CGL160/ATPI domain-containing protein</fullName>
    </recommendedName>
</protein>
<evidence type="ECO:0000256" key="2">
    <source>
        <dbReference type="ARBA" id="ARBA00022692"/>
    </source>
</evidence>
<accession>K8EIW0</accession>
<dbReference type="PANTHER" id="PTHR34118:SF6">
    <property type="entry name" value="PROTEIN CONSERVED ONLY IN THE GREEN LINEAGE 160, CHLOROPLASTIC"/>
    <property type="match status" value="1"/>
</dbReference>
<dbReference type="eggNOG" id="ENOG502QVM8">
    <property type="taxonomic scope" value="Eukaryota"/>
</dbReference>
<gene>
    <name evidence="8" type="ordered locus">Bathy10g01130</name>
</gene>